<dbReference type="InterPro" id="IPR001179">
    <property type="entry name" value="PPIase_FKBP_dom"/>
</dbReference>
<keyword evidence="7 9" id="KW-0413">Isomerase</keyword>
<evidence type="ECO:0000256" key="4">
    <source>
        <dbReference type="ARBA" id="ARBA00022490"/>
    </source>
</evidence>
<reference evidence="12 13" key="1">
    <citation type="submission" date="2024-09" db="EMBL/GenBank/DDBJ databases">
        <authorList>
            <person name="Sun Q."/>
            <person name="Mori K."/>
        </authorList>
    </citation>
    <scope>NUCLEOTIDE SEQUENCE [LARGE SCALE GENOMIC DNA]</scope>
    <source>
        <strain evidence="12 13">CECT 7682</strain>
    </source>
</reference>
<dbReference type="InterPro" id="IPR046357">
    <property type="entry name" value="PPIase_dom_sf"/>
</dbReference>
<dbReference type="EC" id="5.2.1.8" evidence="10"/>
<gene>
    <name evidence="12" type="ORF">ACFFUR_05685</name>
</gene>
<keyword evidence="6" id="KW-0143">Chaperone</keyword>
<comment type="similarity">
    <text evidence="3 10">Belongs to the FKBP-type PPIase family.</text>
</comment>
<comment type="catalytic activity">
    <reaction evidence="1 9 10">
        <text>[protein]-peptidylproline (omega=180) = [protein]-peptidylproline (omega=0)</text>
        <dbReference type="Rhea" id="RHEA:16237"/>
        <dbReference type="Rhea" id="RHEA-COMP:10747"/>
        <dbReference type="Rhea" id="RHEA-COMP:10748"/>
        <dbReference type="ChEBI" id="CHEBI:83833"/>
        <dbReference type="ChEBI" id="CHEBI:83834"/>
        <dbReference type="EC" id="5.2.1.8"/>
    </reaction>
</comment>
<protein>
    <recommendedName>
        <fullName evidence="10">Peptidyl-prolyl cis-trans isomerase</fullName>
        <ecNumber evidence="10">5.2.1.8</ecNumber>
    </recommendedName>
</protein>
<dbReference type="Proteomes" id="UP001589654">
    <property type="component" value="Unassembled WGS sequence"/>
</dbReference>
<organism evidence="12 13">
    <name type="scientific">Echinicola jeungdonensis</name>
    <dbReference type="NCBI Taxonomy" id="709343"/>
    <lineage>
        <taxon>Bacteria</taxon>
        <taxon>Pseudomonadati</taxon>
        <taxon>Bacteroidota</taxon>
        <taxon>Cytophagia</taxon>
        <taxon>Cytophagales</taxon>
        <taxon>Cyclobacteriaceae</taxon>
        <taxon>Echinicola</taxon>
    </lineage>
</organism>
<dbReference type="EMBL" id="JBHMEW010000046">
    <property type="protein sequence ID" value="MFB9211290.1"/>
    <property type="molecule type" value="Genomic_DNA"/>
</dbReference>
<keyword evidence="13" id="KW-1185">Reference proteome</keyword>
<dbReference type="Gene3D" id="3.10.50.40">
    <property type="match status" value="1"/>
</dbReference>
<keyword evidence="4" id="KW-0963">Cytoplasm</keyword>
<evidence type="ECO:0000256" key="1">
    <source>
        <dbReference type="ARBA" id="ARBA00000971"/>
    </source>
</evidence>
<name>A0ABV5J3C5_9BACT</name>
<dbReference type="PROSITE" id="PS50059">
    <property type="entry name" value="FKBP_PPIASE"/>
    <property type="match status" value="1"/>
</dbReference>
<dbReference type="PANTHER" id="PTHR47861">
    <property type="entry name" value="FKBP-TYPE PEPTIDYL-PROLYL CIS-TRANS ISOMERASE SLYD"/>
    <property type="match status" value="1"/>
</dbReference>
<dbReference type="PANTHER" id="PTHR47861:SF3">
    <property type="entry name" value="FKBP-TYPE PEPTIDYL-PROLYL CIS-TRANS ISOMERASE SLYD"/>
    <property type="match status" value="1"/>
</dbReference>
<feature type="domain" description="PPIase FKBP-type" evidence="11">
    <location>
        <begin position="85"/>
        <end position="189"/>
    </location>
</feature>
<evidence type="ECO:0000256" key="7">
    <source>
        <dbReference type="ARBA" id="ARBA00023235"/>
    </source>
</evidence>
<keyword evidence="5 9" id="KW-0697">Rotamase</keyword>
<evidence type="ECO:0000256" key="10">
    <source>
        <dbReference type="RuleBase" id="RU003915"/>
    </source>
</evidence>
<evidence type="ECO:0000256" key="5">
    <source>
        <dbReference type="ARBA" id="ARBA00023110"/>
    </source>
</evidence>
<dbReference type="GO" id="GO:0003755">
    <property type="term" value="F:peptidyl-prolyl cis-trans isomerase activity"/>
    <property type="evidence" value="ECO:0007669"/>
    <property type="project" value="UniProtKB-EC"/>
</dbReference>
<dbReference type="SUPFAM" id="SSF54534">
    <property type="entry name" value="FKBP-like"/>
    <property type="match status" value="1"/>
</dbReference>
<evidence type="ECO:0000256" key="3">
    <source>
        <dbReference type="ARBA" id="ARBA00006577"/>
    </source>
</evidence>
<evidence type="ECO:0000259" key="11">
    <source>
        <dbReference type="PROSITE" id="PS50059"/>
    </source>
</evidence>
<evidence type="ECO:0000256" key="9">
    <source>
        <dbReference type="PROSITE-ProRule" id="PRU00277"/>
    </source>
</evidence>
<comment type="function">
    <text evidence="8">Also involved in hydrogenase metallocenter assembly, probably by participating in the nickel insertion step. This function in hydrogenase biosynthesis requires chaperone activity and the presence of the metal-binding domain, but not PPIase activity.</text>
</comment>
<comment type="subcellular location">
    <subcellularLocation>
        <location evidence="2">Cytoplasm</location>
    </subcellularLocation>
</comment>
<dbReference type="RefSeq" id="WP_290247293.1">
    <property type="nucleotide sequence ID" value="NZ_JAUFQT010000001.1"/>
</dbReference>
<evidence type="ECO:0000256" key="8">
    <source>
        <dbReference type="ARBA" id="ARBA00037071"/>
    </source>
</evidence>
<dbReference type="PROSITE" id="PS51257">
    <property type="entry name" value="PROKAR_LIPOPROTEIN"/>
    <property type="match status" value="1"/>
</dbReference>
<evidence type="ECO:0000313" key="12">
    <source>
        <dbReference type="EMBL" id="MFB9211290.1"/>
    </source>
</evidence>
<evidence type="ECO:0000256" key="2">
    <source>
        <dbReference type="ARBA" id="ARBA00004496"/>
    </source>
</evidence>
<evidence type="ECO:0000256" key="6">
    <source>
        <dbReference type="ARBA" id="ARBA00023186"/>
    </source>
</evidence>
<evidence type="ECO:0000313" key="13">
    <source>
        <dbReference type="Proteomes" id="UP001589654"/>
    </source>
</evidence>
<proteinExistence type="inferred from homology"/>
<dbReference type="Pfam" id="PF00254">
    <property type="entry name" value="FKBP_C"/>
    <property type="match status" value="1"/>
</dbReference>
<comment type="caution">
    <text evidence="12">The sequence shown here is derived from an EMBL/GenBank/DDBJ whole genome shotgun (WGS) entry which is preliminary data.</text>
</comment>
<sequence>MKKLKNKPFHRLLRLIIAVQCFGLLSSCLSEIETPEEIHQKELKKIEEYLDDHSIDRVSEYRDEKSSIIIFWESISESGINPEKGDSIKVDYTGSLLDETVFDTSNEEVAKEEGIYNSNRNYAPLHLKFLGDGQNDRLVSGFEFALSKMEKGDVAKVFIPSIWGYGSRDLGVIPPHSVLIFDVHLLEVKINEEDTNE</sequence>
<accession>A0ABV5J3C5</accession>